<gene>
    <name evidence="11" type="ORF">A1OK_01840</name>
</gene>
<evidence type="ECO:0000313" key="12">
    <source>
        <dbReference type="Proteomes" id="UP000095039"/>
    </source>
</evidence>
<dbReference type="CDD" id="cd06460">
    <property type="entry name" value="M32_Taq"/>
    <property type="match status" value="1"/>
</dbReference>
<accession>A0A1E5C9Y1</accession>
<evidence type="ECO:0000256" key="4">
    <source>
        <dbReference type="ARBA" id="ARBA00022801"/>
    </source>
</evidence>
<proteinExistence type="inferred from homology"/>
<feature type="binding site" evidence="9">
    <location>
        <position position="262"/>
    </location>
    <ligand>
        <name>Zn(2+)</name>
        <dbReference type="ChEBI" id="CHEBI:29105"/>
        <note>catalytic</note>
    </ligand>
</feature>
<dbReference type="Gene3D" id="1.10.1370.30">
    <property type="match status" value="1"/>
</dbReference>
<dbReference type="GO" id="GO:0004181">
    <property type="term" value="F:metallocarboxypeptidase activity"/>
    <property type="evidence" value="ECO:0007669"/>
    <property type="project" value="UniProtKB-UniRule"/>
</dbReference>
<comment type="caution">
    <text evidence="11">The sequence shown here is derived from an EMBL/GenBank/DDBJ whole genome shotgun (WGS) entry which is preliminary data.</text>
</comment>
<evidence type="ECO:0000256" key="8">
    <source>
        <dbReference type="PIRNR" id="PIRNR006615"/>
    </source>
</evidence>
<evidence type="ECO:0000256" key="9">
    <source>
        <dbReference type="PIRSR" id="PIRSR006615-1"/>
    </source>
</evidence>
<evidence type="ECO:0000256" key="5">
    <source>
        <dbReference type="ARBA" id="ARBA00023049"/>
    </source>
</evidence>
<dbReference type="EMBL" id="AJWN02000040">
    <property type="protein sequence ID" value="OEE62276.1"/>
    <property type="molecule type" value="Genomic_DNA"/>
</dbReference>
<feature type="binding site" evidence="9">
    <location>
        <position position="292"/>
    </location>
    <ligand>
        <name>Zn(2+)</name>
        <dbReference type="ChEBI" id="CHEBI:29105"/>
        <note>catalytic</note>
    </ligand>
</feature>
<dbReference type="InterPro" id="IPR001333">
    <property type="entry name" value="Peptidase_M32_Taq"/>
</dbReference>
<dbReference type="Pfam" id="PF02074">
    <property type="entry name" value="Peptidase_M32"/>
    <property type="match status" value="1"/>
</dbReference>
<sequence>MKAIEKIEKQFQKLSSYSHLAAICGWDQATMMPDGGNDARSKAMSDLAVLCHETLTDSRMGEWITTAESDTSLTNEQRTNLREIKRAWTQATQLPSELVEKKSLLGSKCEHEWRSQRGKNDWPRFAENLKKVVEASREEANTRATQTGVRPYDAMLDLYEPGMTTEKLDILFGDLKSWLPNLIQKVLEKQKSTVITEPKGPFDTDKQAALGKQMMEILGFNFNHGRLDVSVHPFCGGVPSDVRITTRYDEQDFTSAIMGVVHETGHARYEQGLPKSYAGFPAGEARSMGIHESQSLFFEMQLGRHPFFVDHLATLSAEAFDKQDDAAFGRENINALYQRVRPGYIRVDADEVTYPAHVILRFEIERDLIEGKIEVDDIPALWNQKMQEYLGLSTDGEYTNGCMQDIHWTDGSFGYFPSYTLGAMYAAQFMHAMRKTVDVDACIKALDFTPINSWLEENIWSKGSTLSTDELVIQATGEPLNPEYFKQHLIARYLID</sequence>
<dbReference type="GO" id="GO:0008270">
    <property type="term" value="F:zinc ion binding"/>
    <property type="evidence" value="ECO:0007669"/>
    <property type="project" value="UniProtKB-ARBA"/>
</dbReference>
<keyword evidence="9" id="KW-0862">Zinc</keyword>
<feature type="binding site" evidence="9">
    <location>
        <position position="266"/>
    </location>
    <ligand>
        <name>Zn(2+)</name>
        <dbReference type="ChEBI" id="CHEBI:29105"/>
        <note>catalytic</note>
    </ligand>
</feature>
<feature type="active site" description="Proton donor/acceptor" evidence="10">
    <location>
        <position position="263"/>
    </location>
</feature>
<dbReference type="AlphaFoldDB" id="A0A1E5C9Y1"/>
<protein>
    <recommendedName>
        <fullName evidence="8">Metal-dependent carboxypeptidase</fullName>
        <ecNumber evidence="8">3.4.17.19</ecNumber>
    </recommendedName>
</protein>
<dbReference type="SUPFAM" id="SSF55486">
    <property type="entry name" value="Metalloproteases ('zincins'), catalytic domain"/>
    <property type="match status" value="1"/>
</dbReference>
<evidence type="ECO:0000256" key="7">
    <source>
        <dbReference type="ARBA" id="ARBA00061580"/>
    </source>
</evidence>
<dbReference type="PRINTS" id="PR00998">
    <property type="entry name" value="CRBOXYPTASET"/>
</dbReference>
<keyword evidence="2 8" id="KW-0645">Protease</keyword>
<dbReference type="FunFam" id="1.10.1370.30:FF:000003">
    <property type="entry name" value="Thermostable carboxypeptidase 1"/>
    <property type="match status" value="1"/>
</dbReference>
<dbReference type="EC" id="3.4.17.19" evidence="8"/>
<comment type="cofactor">
    <cofactor evidence="9">
        <name>Zn(2+)</name>
        <dbReference type="ChEBI" id="CHEBI:29105"/>
    </cofactor>
    <text evidence="9">Binds 1 zinc ion per subunit.</text>
</comment>
<dbReference type="PANTHER" id="PTHR34217:SF1">
    <property type="entry name" value="CARBOXYPEPTIDASE 1"/>
    <property type="match status" value="1"/>
</dbReference>
<dbReference type="Proteomes" id="UP000095039">
    <property type="component" value="Unassembled WGS sequence"/>
</dbReference>
<keyword evidence="12" id="KW-1185">Reference proteome</keyword>
<reference evidence="11 12" key="1">
    <citation type="journal article" date="2012" name="Science">
        <title>Ecological populations of bacteria act as socially cohesive units of antibiotic production and resistance.</title>
        <authorList>
            <person name="Cordero O.X."/>
            <person name="Wildschutte H."/>
            <person name="Kirkup B."/>
            <person name="Proehl S."/>
            <person name="Ngo L."/>
            <person name="Hussain F."/>
            <person name="Le Roux F."/>
            <person name="Mincer T."/>
            <person name="Polz M.F."/>
        </authorList>
    </citation>
    <scope>NUCLEOTIDE SEQUENCE [LARGE SCALE GENOMIC DNA]</scope>
    <source>
        <strain evidence="11 12">FF-454</strain>
    </source>
</reference>
<keyword evidence="3 8" id="KW-0479">Metal-binding</keyword>
<dbReference type="PROSITE" id="PS52034">
    <property type="entry name" value="PEPTIDASE_M32"/>
    <property type="match status" value="1"/>
</dbReference>
<evidence type="ECO:0000313" key="11">
    <source>
        <dbReference type="EMBL" id="OEE62276.1"/>
    </source>
</evidence>
<dbReference type="PIRSF" id="PIRSF006615">
    <property type="entry name" value="Zn_crbxpep_Taq"/>
    <property type="match status" value="1"/>
</dbReference>
<dbReference type="PANTHER" id="PTHR34217">
    <property type="entry name" value="METAL-DEPENDENT CARBOXYPEPTIDASE"/>
    <property type="match status" value="1"/>
</dbReference>
<name>A0A1E5C9Y1_9GAMM</name>
<organism evidence="11 12">
    <name type="scientific">Enterovibrio norvegicus FF-454</name>
    <dbReference type="NCBI Taxonomy" id="1185651"/>
    <lineage>
        <taxon>Bacteria</taxon>
        <taxon>Pseudomonadati</taxon>
        <taxon>Pseudomonadota</taxon>
        <taxon>Gammaproteobacteria</taxon>
        <taxon>Vibrionales</taxon>
        <taxon>Vibrionaceae</taxon>
        <taxon>Enterovibrio</taxon>
    </lineage>
</organism>
<dbReference type="GO" id="GO:0006508">
    <property type="term" value="P:proteolysis"/>
    <property type="evidence" value="ECO:0007669"/>
    <property type="project" value="UniProtKB-UniRule"/>
</dbReference>
<evidence type="ECO:0000256" key="2">
    <source>
        <dbReference type="ARBA" id="ARBA00022670"/>
    </source>
</evidence>
<dbReference type="RefSeq" id="WP_016962237.1">
    <property type="nucleotide sequence ID" value="NZ_AJWN02000040.1"/>
</dbReference>
<comment type="similarity">
    <text evidence="7 8">Belongs to the peptidase M32 family.</text>
</comment>
<evidence type="ECO:0000256" key="10">
    <source>
        <dbReference type="PIRSR" id="PIRSR006615-2"/>
    </source>
</evidence>
<keyword evidence="4 8" id="KW-0378">Hydrolase</keyword>
<comment type="catalytic activity">
    <reaction evidence="6 8">
        <text>Release of a C-terminal amino acid with broad specificity, except for -Pro.</text>
        <dbReference type="EC" id="3.4.17.19"/>
    </reaction>
</comment>
<keyword evidence="1 8" id="KW-0121">Carboxypeptidase</keyword>
<keyword evidence="5 8" id="KW-0482">Metalloprotease</keyword>
<evidence type="ECO:0000256" key="6">
    <source>
        <dbReference type="ARBA" id="ARBA00052755"/>
    </source>
</evidence>
<evidence type="ECO:0000256" key="1">
    <source>
        <dbReference type="ARBA" id="ARBA00022645"/>
    </source>
</evidence>
<evidence type="ECO:0000256" key="3">
    <source>
        <dbReference type="ARBA" id="ARBA00022723"/>
    </source>
</evidence>
<comment type="function">
    <text evidence="8">Broad specificity carboxypetidase that releases amino acids sequentially from the C-terminus, including neutral, aromatic, polar and basic residues.</text>
</comment>